<reference evidence="3" key="1">
    <citation type="submission" date="2021-12" db="EMBL/GenBank/DDBJ databases">
        <authorList>
            <person name="Zaccaron A."/>
            <person name="Stergiopoulos I."/>
        </authorList>
    </citation>
    <scope>NUCLEOTIDE SEQUENCE</scope>
    <source>
        <strain evidence="3">Race5_Kim</strain>
    </source>
</reference>
<dbReference type="Gene3D" id="2.40.70.10">
    <property type="entry name" value="Acid Proteases"/>
    <property type="match status" value="1"/>
</dbReference>
<evidence type="ECO:0000259" key="2">
    <source>
        <dbReference type="PROSITE" id="PS51767"/>
    </source>
</evidence>
<organism evidence="3 4">
    <name type="scientific">Passalora fulva</name>
    <name type="common">Tomato leaf mold</name>
    <name type="synonym">Cladosporium fulvum</name>
    <dbReference type="NCBI Taxonomy" id="5499"/>
    <lineage>
        <taxon>Eukaryota</taxon>
        <taxon>Fungi</taxon>
        <taxon>Dikarya</taxon>
        <taxon>Ascomycota</taxon>
        <taxon>Pezizomycotina</taxon>
        <taxon>Dothideomycetes</taxon>
        <taxon>Dothideomycetidae</taxon>
        <taxon>Mycosphaerellales</taxon>
        <taxon>Mycosphaerellaceae</taxon>
        <taxon>Fulvia</taxon>
    </lineage>
</organism>
<dbReference type="PANTHER" id="PTHR47966:SF1">
    <property type="entry name" value="ASPARTYL PROTEINASE"/>
    <property type="match status" value="1"/>
</dbReference>
<sequence length="371" mass="40630">MERPSSTSPCEDARVDTAVLTRCKWHGLLRRCIFSSRDGARRCASRTSSLSTPRKHLRGYYRIHHPSSHLPTITMPMEDIKTVYQQRHGLPSTYAAHSGQLHGLHRISLVKNSKWTPSARHSLGHLVKKFEITPTLPSPFTFVQDILANNPLQRFKPETHLALTRSVGRMLSTDGTTDRKGGVEAQNIQDDSEYLAQVGVGTPVQAMLWSTSLPKNTQDAGRSNGHHIFDPSKSNSWKASQGQSWTITYGDGSSASGSVGTDTVTVGGLSVENQAVELAKAIAPSFESTAGDGLLGLAFGTINTVQPQPVHTPVENMVIQADIPKGSELFTAYLTNRMDKVPPFYTFGYIDQEALANQTPRYTPIDTSKGF</sequence>
<reference evidence="3" key="2">
    <citation type="journal article" date="2022" name="Microb. Genom.">
        <title>A chromosome-scale genome assembly of the tomato pathogen Cladosporium fulvum reveals a compartmentalized genome architecture and the presence of a dispensable chromosome.</title>
        <authorList>
            <person name="Zaccaron A.Z."/>
            <person name="Chen L.H."/>
            <person name="Samaras A."/>
            <person name="Stergiopoulos I."/>
        </authorList>
    </citation>
    <scope>NUCLEOTIDE SEQUENCE</scope>
    <source>
        <strain evidence="3">Race5_Kim</strain>
    </source>
</reference>
<dbReference type="KEGG" id="ffu:CLAFUR5_04623"/>
<dbReference type="RefSeq" id="XP_047760847.1">
    <property type="nucleotide sequence ID" value="XM_047903771.1"/>
</dbReference>
<name>A0A9Q8LFI7_PASFU</name>
<dbReference type="GO" id="GO:0006508">
    <property type="term" value="P:proteolysis"/>
    <property type="evidence" value="ECO:0007669"/>
    <property type="project" value="InterPro"/>
</dbReference>
<dbReference type="EMBL" id="CP090166">
    <property type="protein sequence ID" value="UJO16481.1"/>
    <property type="molecule type" value="Genomic_DNA"/>
</dbReference>
<gene>
    <name evidence="3" type="ORF">CLAFUR5_04623</name>
</gene>
<dbReference type="InterPro" id="IPR033121">
    <property type="entry name" value="PEPTIDASE_A1"/>
</dbReference>
<accession>A0A9Q8LFI7</accession>
<dbReference type="AlphaFoldDB" id="A0A9Q8LFI7"/>
<dbReference type="Proteomes" id="UP000756132">
    <property type="component" value="Chromosome 4"/>
</dbReference>
<comment type="similarity">
    <text evidence="1">Belongs to the peptidase A1 family.</text>
</comment>
<dbReference type="GO" id="GO:0004190">
    <property type="term" value="F:aspartic-type endopeptidase activity"/>
    <property type="evidence" value="ECO:0007669"/>
    <property type="project" value="InterPro"/>
</dbReference>
<proteinExistence type="inferred from homology"/>
<evidence type="ECO:0000313" key="3">
    <source>
        <dbReference type="EMBL" id="UJO16481.1"/>
    </source>
</evidence>
<dbReference type="PANTHER" id="PTHR47966">
    <property type="entry name" value="BETA-SITE APP-CLEAVING ENZYME, ISOFORM A-RELATED"/>
    <property type="match status" value="1"/>
</dbReference>
<dbReference type="OrthoDB" id="2747330at2759"/>
<dbReference type="GeneID" id="71984501"/>
<evidence type="ECO:0000256" key="1">
    <source>
        <dbReference type="ARBA" id="ARBA00007447"/>
    </source>
</evidence>
<evidence type="ECO:0000313" key="4">
    <source>
        <dbReference type="Proteomes" id="UP000756132"/>
    </source>
</evidence>
<dbReference type="PROSITE" id="PS51767">
    <property type="entry name" value="PEPTIDASE_A1"/>
    <property type="match status" value="1"/>
</dbReference>
<dbReference type="InterPro" id="IPR001461">
    <property type="entry name" value="Aspartic_peptidase_A1"/>
</dbReference>
<keyword evidence="4" id="KW-1185">Reference proteome</keyword>
<dbReference type="SUPFAM" id="SSF50630">
    <property type="entry name" value="Acid proteases"/>
    <property type="match status" value="1"/>
</dbReference>
<feature type="domain" description="Peptidase A1" evidence="2">
    <location>
        <begin position="194"/>
        <end position="371"/>
    </location>
</feature>
<protein>
    <submittedName>
        <fullName evidence="3">Aspergillopepsin A-like aspartic endopeptidase</fullName>
    </submittedName>
</protein>
<dbReference type="Pfam" id="PF00026">
    <property type="entry name" value="Asp"/>
    <property type="match status" value="1"/>
</dbReference>
<dbReference type="InterPro" id="IPR021109">
    <property type="entry name" value="Peptidase_aspartic_dom_sf"/>
</dbReference>